<dbReference type="OrthoDB" id="10393963at2759"/>
<dbReference type="InterPro" id="IPR022017">
    <property type="entry name" value="BFA1-like_DUF3598"/>
</dbReference>
<keyword evidence="3" id="KW-1185">Reference proteome</keyword>
<sequence length="258" mass="27716">MATSAAKAWIPRAAAATEVQWQHFLGLCGTWRGSWQRYAADADSQALKPIRHFQAFCVPCAAEDGQSVHHVNRYPPSAAPPGGRRMASGLTEVDFGRFDPKSFLAPFGPQSQAVYGPGWAAIGPRALQGSERVAVELVSMAQGSDQRRRLVGIWRQAEAVATLEAATLITEELQRTGSEGECPLIGDTAQEKEAEKPAIHPDAEGWYQLGPDAFALLPQTVALDHEAMAVGLSWLAPGGVNGLLLDFPEGQLRVRSPP</sequence>
<dbReference type="Gene3D" id="2.40.128.20">
    <property type="match status" value="1"/>
</dbReference>
<organism evidence="2 3">
    <name type="scientific">Symbiodinium natans</name>
    <dbReference type="NCBI Taxonomy" id="878477"/>
    <lineage>
        <taxon>Eukaryota</taxon>
        <taxon>Sar</taxon>
        <taxon>Alveolata</taxon>
        <taxon>Dinophyceae</taxon>
        <taxon>Suessiales</taxon>
        <taxon>Symbiodiniaceae</taxon>
        <taxon>Symbiodinium</taxon>
    </lineage>
</organism>
<accession>A0A812NL87</accession>
<evidence type="ECO:0000259" key="1">
    <source>
        <dbReference type="Pfam" id="PF12204"/>
    </source>
</evidence>
<dbReference type="SUPFAM" id="SSF50814">
    <property type="entry name" value="Lipocalins"/>
    <property type="match status" value="1"/>
</dbReference>
<dbReference type="Pfam" id="PF12204">
    <property type="entry name" value="DUF3598_N"/>
    <property type="match status" value="1"/>
</dbReference>
<dbReference type="InterPro" id="IPR012674">
    <property type="entry name" value="Calycin"/>
</dbReference>
<comment type="caution">
    <text evidence="2">The sequence shown here is derived from an EMBL/GenBank/DDBJ whole genome shotgun (WGS) entry which is preliminary data.</text>
</comment>
<gene>
    <name evidence="2" type="ORF">SNAT2548_LOCUS16595</name>
</gene>
<dbReference type="EMBL" id="CAJNDS010002085">
    <property type="protein sequence ID" value="CAE7316377.1"/>
    <property type="molecule type" value="Genomic_DNA"/>
</dbReference>
<name>A0A812NL87_9DINO</name>
<feature type="domain" description="DUF3598" evidence="1">
    <location>
        <begin position="18"/>
        <end position="175"/>
    </location>
</feature>
<reference evidence="2" key="1">
    <citation type="submission" date="2021-02" db="EMBL/GenBank/DDBJ databases">
        <authorList>
            <person name="Dougan E. K."/>
            <person name="Rhodes N."/>
            <person name="Thang M."/>
            <person name="Chan C."/>
        </authorList>
    </citation>
    <scope>NUCLEOTIDE SEQUENCE</scope>
</reference>
<protein>
    <recommendedName>
        <fullName evidence="1">DUF3598 domain-containing protein</fullName>
    </recommendedName>
</protein>
<dbReference type="AlphaFoldDB" id="A0A812NL87"/>
<proteinExistence type="predicted"/>
<evidence type="ECO:0000313" key="2">
    <source>
        <dbReference type="EMBL" id="CAE7316377.1"/>
    </source>
</evidence>
<dbReference type="Proteomes" id="UP000604046">
    <property type="component" value="Unassembled WGS sequence"/>
</dbReference>
<evidence type="ECO:0000313" key="3">
    <source>
        <dbReference type="Proteomes" id="UP000604046"/>
    </source>
</evidence>